<feature type="domain" description="ABC transporter" evidence="10">
    <location>
        <begin position="332"/>
        <end position="565"/>
    </location>
</feature>
<dbReference type="Proteomes" id="UP000824017">
    <property type="component" value="Unassembled WGS sequence"/>
</dbReference>
<dbReference type="Gene3D" id="1.20.1560.10">
    <property type="entry name" value="ABC transporter type 1, transmembrane domain"/>
    <property type="match status" value="1"/>
</dbReference>
<comment type="caution">
    <text evidence="12">The sequence shown here is derived from an EMBL/GenBank/DDBJ whole genome shotgun (WGS) entry which is preliminary data.</text>
</comment>
<gene>
    <name evidence="12" type="ORF">H9817_08135</name>
</gene>
<feature type="transmembrane region" description="Helical" evidence="9">
    <location>
        <begin position="272"/>
        <end position="293"/>
    </location>
</feature>
<evidence type="ECO:0000256" key="8">
    <source>
        <dbReference type="ARBA" id="ARBA00023136"/>
    </source>
</evidence>
<evidence type="ECO:0000256" key="9">
    <source>
        <dbReference type="SAM" id="Phobius"/>
    </source>
</evidence>
<proteinExistence type="predicted"/>
<comment type="subcellular location">
    <subcellularLocation>
        <location evidence="1">Cell membrane</location>
        <topology evidence="1">Multi-pass membrane protein</topology>
    </subcellularLocation>
</comment>
<dbReference type="SUPFAM" id="SSF90123">
    <property type="entry name" value="ABC transporter transmembrane region"/>
    <property type="match status" value="1"/>
</dbReference>
<keyword evidence="8 9" id="KW-0472">Membrane</keyword>
<keyword evidence="5" id="KW-0547">Nucleotide-binding</keyword>
<dbReference type="Pfam" id="PF00664">
    <property type="entry name" value="ABC_membrane"/>
    <property type="match status" value="1"/>
</dbReference>
<dbReference type="InterPro" id="IPR003439">
    <property type="entry name" value="ABC_transporter-like_ATP-bd"/>
</dbReference>
<dbReference type="PROSITE" id="PS50929">
    <property type="entry name" value="ABC_TM1F"/>
    <property type="match status" value="1"/>
</dbReference>
<sequence>MIKKRLVGLLSHAKKYIIYQVAWQWVSLLCQIVMIYCAAFLLEQALFREVTLRMALSYGGAAALALILRFICDRGASHASYRASVDVKRILRDKIYEKLLRLGAAYREKTATSEVVQMAAEGVEQLETYFGKYLSQLFYSLLAPVTLFAVLSFVSWKASLVLLVCVPLIPISIVAVQKFAKRLLNKYWGIYTELGDSFLENLQGLTTLKIYRSDEKKAAEMDEESQRFRRITMKVLTMQLNSTSVMDIIAYGGAAAGMIVTLSEFMAGHLSLHGALMLILLAAEFFIPLRLLGSFFHIAMNGMAASDKIFALLDLPEPAEGTEELNDGEISISFTGVHFSYEKEREILKGIDMEFPAGSFTAIVGTSGCGKSTAAAILMGRNKGYTGSVTVRGKELSDIREGSLMDHITLISHNSYLFRGTVAENLRMGKPDAAEAEMREALEKVNLWGFLQAQQGLATPVAEKGGNFSGGQCQRLAIARALLHDTPVYIFDEATSNIDAESEEMIMEAVYSLAETKTVILISHRLANVVKSDRIYMLKNGLAVETGTHEMLMKRNGEYAKLYRSQMELEQYGKGVAV</sequence>
<reference evidence="12" key="2">
    <citation type="submission" date="2021-04" db="EMBL/GenBank/DDBJ databases">
        <authorList>
            <person name="Gilroy R."/>
        </authorList>
    </citation>
    <scope>NUCLEOTIDE SEQUENCE</scope>
    <source>
        <strain evidence="12">ChiGjej1B1-13045</strain>
    </source>
</reference>
<keyword evidence="6 12" id="KW-0067">ATP-binding</keyword>
<evidence type="ECO:0000256" key="2">
    <source>
        <dbReference type="ARBA" id="ARBA00022448"/>
    </source>
</evidence>
<dbReference type="GO" id="GO:0015421">
    <property type="term" value="F:ABC-type oligopeptide transporter activity"/>
    <property type="evidence" value="ECO:0007669"/>
    <property type="project" value="TreeGrafter"/>
</dbReference>
<dbReference type="EMBL" id="DXCD01000214">
    <property type="protein sequence ID" value="HIZ13876.1"/>
    <property type="molecule type" value="Genomic_DNA"/>
</dbReference>
<evidence type="ECO:0000256" key="7">
    <source>
        <dbReference type="ARBA" id="ARBA00022989"/>
    </source>
</evidence>
<dbReference type="CDD" id="cd18781">
    <property type="entry name" value="ABC_6TM_AarD_CydDC_like"/>
    <property type="match status" value="1"/>
</dbReference>
<feature type="domain" description="ABC transmembrane type-1" evidence="11">
    <location>
        <begin position="26"/>
        <end position="301"/>
    </location>
</feature>
<dbReference type="Gene3D" id="3.40.50.300">
    <property type="entry name" value="P-loop containing nucleotide triphosphate hydrolases"/>
    <property type="match status" value="1"/>
</dbReference>
<evidence type="ECO:0000259" key="11">
    <source>
        <dbReference type="PROSITE" id="PS50929"/>
    </source>
</evidence>
<keyword evidence="2" id="KW-0813">Transport</keyword>
<name>A0A9D2IK65_9FIRM</name>
<evidence type="ECO:0000259" key="10">
    <source>
        <dbReference type="PROSITE" id="PS50893"/>
    </source>
</evidence>
<dbReference type="PANTHER" id="PTHR43394:SF1">
    <property type="entry name" value="ATP-BINDING CASSETTE SUB-FAMILY B MEMBER 10, MITOCHONDRIAL"/>
    <property type="match status" value="1"/>
</dbReference>
<reference evidence="12" key="1">
    <citation type="journal article" date="2021" name="PeerJ">
        <title>Extensive microbial diversity within the chicken gut microbiome revealed by metagenomics and culture.</title>
        <authorList>
            <person name="Gilroy R."/>
            <person name="Ravi A."/>
            <person name="Getino M."/>
            <person name="Pursley I."/>
            <person name="Horton D.L."/>
            <person name="Alikhan N.F."/>
            <person name="Baker D."/>
            <person name="Gharbi K."/>
            <person name="Hall N."/>
            <person name="Watson M."/>
            <person name="Adriaenssens E.M."/>
            <person name="Foster-Nyarko E."/>
            <person name="Jarju S."/>
            <person name="Secka A."/>
            <person name="Antonio M."/>
            <person name="Oren A."/>
            <person name="Chaudhuri R.R."/>
            <person name="La Ragione R."/>
            <person name="Hildebrand F."/>
            <person name="Pallen M.J."/>
        </authorList>
    </citation>
    <scope>NUCLEOTIDE SEQUENCE</scope>
    <source>
        <strain evidence="12">ChiGjej1B1-13045</strain>
    </source>
</reference>
<feature type="transmembrane region" description="Helical" evidence="9">
    <location>
        <begin position="248"/>
        <end position="266"/>
    </location>
</feature>
<keyword evidence="4 9" id="KW-0812">Transmembrane</keyword>
<dbReference type="InterPro" id="IPR039421">
    <property type="entry name" value="Type_1_exporter"/>
</dbReference>
<dbReference type="Pfam" id="PF00005">
    <property type="entry name" value="ABC_tran"/>
    <property type="match status" value="1"/>
</dbReference>
<keyword evidence="3" id="KW-1003">Cell membrane</keyword>
<feature type="transmembrane region" description="Helical" evidence="9">
    <location>
        <begin position="21"/>
        <end position="42"/>
    </location>
</feature>
<dbReference type="PANTHER" id="PTHR43394">
    <property type="entry name" value="ATP-DEPENDENT PERMEASE MDL1, MITOCHONDRIAL"/>
    <property type="match status" value="1"/>
</dbReference>
<feature type="transmembrane region" description="Helical" evidence="9">
    <location>
        <begin position="160"/>
        <end position="180"/>
    </location>
</feature>
<dbReference type="InterPro" id="IPR027417">
    <property type="entry name" value="P-loop_NTPase"/>
</dbReference>
<evidence type="ECO:0000313" key="13">
    <source>
        <dbReference type="Proteomes" id="UP000824017"/>
    </source>
</evidence>
<evidence type="ECO:0000256" key="3">
    <source>
        <dbReference type="ARBA" id="ARBA00022475"/>
    </source>
</evidence>
<feature type="transmembrane region" description="Helical" evidence="9">
    <location>
        <begin position="137"/>
        <end position="154"/>
    </location>
</feature>
<organism evidence="12 13">
    <name type="scientific">Candidatus Mediterraneibacter stercorigallinarum</name>
    <dbReference type="NCBI Taxonomy" id="2838686"/>
    <lineage>
        <taxon>Bacteria</taxon>
        <taxon>Bacillati</taxon>
        <taxon>Bacillota</taxon>
        <taxon>Clostridia</taxon>
        <taxon>Lachnospirales</taxon>
        <taxon>Lachnospiraceae</taxon>
        <taxon>Mediterraneibacter</taxon>
    </lineage>
</organism>
<dbReference type="AlphaFoldDB" id="A0A9D2IK65"/>
<evidence type="ECO:0000256" key="5">
    <source>
        <dbReference type="ARBA" id="ARBA00022741"/>
    </source>
</evidence>
<dbReference type="InterPro" id="IPR036640">
    <property type="entry name" value="ABC1_TM_sf"/>
</dbReference>
<evidence type="ECO:0000313" key="12">
    <source>
        <dbReference type="EMBL" id="HIZ13876.1"/>
    </source>
</evidence>
<dbReference type="PROSITE" id="PS50893">
    <property type="entry name" value="ABC_TRANSPORTER_2"/>
    <property type="match status" value="1"/>
</dbReference>
<dbReference type="GO" id="GO:0016887">
    <property type="term" value="F:ATP hydrolysis activity"/>
    <property type="evidence" value="ECO:0007669"/>
    <property type="project" value="InterPro"/>
</dbReference>
<evidence type="ECO:0000256" key="1">
    <source>
        <dbReference type="ARBA" id="ARBA00004651"/>
    </source>
</evidence>
<protein>
    <submittedName>
        <fullName evidence="12">ABC transporter ATP-binding protein/permease</fullName>
    </submittedName>
</protein>
<dbReference type="PROSITE" id="PS00211">
    <property type="entry name" value="ABC_TRANSPORTER_1"/>
    <property type="match status" value="1"/>
</dbReference>
<dbReference type="InterPro" id="IPR011527">
    <property type="entry name" value="ABC1_TM_dom"/>
</dbReference>
<accession>A0A9D2IK65</accession>
<dbReference type="SUPFAM" id="SSF52540">
    <property type="entry name" value="P-loop containing nucleoside triphosphate hydrolases"/>
    <property type="match status" value="1"/>
</dbReference>
<feature type="transmembrane region" description="Helical" evidence="9">
    <location>
        <begin position="54"/>
        <end position="72"/>
    </location>
</feature>
<keyword evidence="7 9" id="KW-1133">Transmembrane helix</keyword>
<dbReference type="SMART" id="SM00382">
    <property type="entry name" value="AAA"/>
    <property type="match status" value="1"/>
</dbReference>
<dbReference type="GO" id="GO:0005886">
    <property type="term" value="C:plasma membrane"/>
    <property type="evidence" value="ECO:0007669"/>
    <property type="project" value="UniProtKB-SubCell"/>
</dbReference>
<dbReference type="GO" id="GO:0005524">
    <property type="term" value="F:ATP binding"/>
    <property type="evidence" value="ECO:0007669"/>
    <property type="project" value="UniProtKB-KW"/>
</dbReference>
<dbReference type="InterPro" id="IPR017871">
    <property type="entry name" value="ABC_transporter-like_CS"/>
</dbReference>
<dbReference type="FunFam" id="3.40.50.300:FF:000854">
    <property type="entry name" value="Multidrug ABC transporter ATP-binding protein"/>
    <property type="match status" value="1"/>
</dbReference>
<evidence type="ECO:0000256" key="6">
    <source>
        <dbReference type="ARBA" id="ARBA00022840"/>
    </source>
</evidence>
<dbReference type="InterPro" id="IPR003593">
    <property type="entry name" value="AAA+_ATPase"/>
</dbReference>
<evidence type="ECO:0000256" key="4">
    <source>
        <dbReference type="ARBA" id="ARBA00022692"/>
    </source>
</evidence>